<dbReference type="PIRSF" id="PIRSF018266">
    <property type="entry name" value="FecR"/>
    <property type="match status" value="1"/>
</dbReference>
<sequence length="331" mass="35962">MTSEPHMNDHNPSNDPIWEQAVRWVLQQQEDRMDVDDWEAFSAWLEQDPAHGQCYDQVVEADADLETMAAKNSGPETNPEPQVPANTKHKTPGAANDNRSWWAGFGAIAAVLIAAIVFWPGQSGPEYALMETAPGEVRTVAIGPSITMTMNGNSELAVNETGKTIRMISGEASFAVTSDIPGAIRVEVADLMLVDVGTVFNVIRDDGEMRLAVTDGAVMVNPDEQRIMVEAGTEIRMQLDNLSYTSRPVSSESVLAWQDGQLVFENRSLASVIADIERILATKITVPDELSGQRLTGTLNLANEEAVVMADLAAVLEGTARKNGDIWIISN</sequence>
<feature type="transmembrane region" description="Helical" evidence="2">
    <location>
        <begin position="101"/>
        <end position="120"/>
    </location>
</feature>
<evidence type="ECO:0000259" key="4">
    <source>
        <dbReference type="Pfam" id="PF16220"/>
    </source>
</evidence>
<dbReference type="Gene3D" id="3.55.50.30">
    <property type="match status" value="1"/>
</dbReference>
<protein>
    <submittedName>
        <fullName evidence="5">FecR family protein</fullName>
    </submittedName>
</protein>
<proteinExistence type="predicted"/>
<dbReference type="InterPro" id="IPR032623">
    <property type="entry name" value="FecR_N"/>
</dbReference>
<dbReference type="InterPro" id="IPR006860">
    <property type="entry name" value="FecR"/>
</dbReference>
<organism evidence="5 6">
    <name type="scientific">Parasphingorhabdus marina DSM 22363</name>
    <dbReference type="NCBI Taxonomy" id="1123272"/>
    <lineage>
        <taxon>Bacteria</taxon>
        <taxon>Pseudomonadati</taxon>
        <taxon>Pseudomonadota</taxon>
        <taxon>Alphaproteobacteria</taxon>
        <taxon>Sphingomonadales</taxon>
        <taxon>Sphingomonadaceae</taxon>
        <taxon>Parasphingorhabdus</taxon>
    </lineage>
</organism>
<dbReference type="STRING" id="1123272.SAMN02745824_1467"/>
<keyword evidence="2" id="KW-1133">Transmembrane helix</keyword>
<evidence type="ECO:0000313" key="5">
    <source>
        <dbReference type="EMBL" id="SIN65051.1"/>
    </source>
</evidence>
<dbReference type="Pfam" id="PF04773">
    <property type="entry name" value="FecR"/>
    <property type="match status" value="1"/>
</dbReference>
<evidence type="ECO:0000256" key="1">
    <source>
        <dbReference type="SAM" id="MobiDB-lite"/>
    </source>
</evidence>
<accession>A0A1N6D2N1</accession>
<dbReference type="EMBL" id="FSQW01000001">
    <property type="protein sequence ID" value="SIN65051.1"/>
    <property type="molecule type" value="Genomic_DNA"/>
</dbReference>
<dbReference type="RefSeq" id="WP_074204383.1">
    <property type="nucleotide sequence ID" value="NZ_FSQW01000001.1"/>
</dbReference>
<keyword evidence="6" id="KW-1185">Reference proteome</keyword>
<feature type="domain" description="FecR protein" evidence="3">
    <location>
        <begin position="130"/>
        <end position="218"/>
    </location>
</feature>
<evidence type="ECO:0000313" key="6">
    <source>
        <dbReference type="Proteomes" id="UP000185192"/>
    </source>
</evidence>
<dbReference type="InterPro" id="IPR012373">
    <property type="entry name" value="Ferrdict_sens_TM"/>
</dbReference>
<dbReference type="OrthoDB" id="7346218at2"/>
<name>A0A1N6D2N1_9SPHN</name>
<evidence type="ECO:0000256" key="2">
    <source>
        <dbReference type="SAM" id="Phobius"/>
    </source>
</evidence>
<dbReference type="GO" id="GO:0016989">
    <property type="term" value="F:sigma factor antagonist activity"/>
    <property type="evidence" value="ECO:0007669"/>
    <property type="project" value="TreeGrafter"/>
</dbReference>
<dbReference type="Pfam" id="PF16220">
    <property type="entry name" value="DUF4880"/>
    <property type="match status" value="1"/>
</dbReference>
<feature type="region of interest" description="Disordered" evidence="1">
    <location>
        <begin position="70"/>
        <end position="95"/>
    </location>
</feature>
<gene>
    <name evidence="5" type="ORF">SAMN02745824_1467</name>
</gene>
<dbReference type="Proteomes" id="UP000185192">
    <property type="component" value="Unassembled WGS sequence"/>
</dbReference>
<reference evidence="6" key="1">
    <citation type="submission" date="2016-11" db="EMBL/GenBank/DDBJ databases">
        <authorList>
            <person name="Varghese N."/>
            <person name="Submissions S."/>
        </authorList>
    </citation>
    <scope>NUCLEOTIDE SEQUENCE [LARGE SCALE GENOMIC DNA]</scope>
    <source>
        <strain evidence="6">DSM 22363</strain>
    </source>
</reference>
<evidence type="ECO:0000259" key="3">
    <source>
        <dbReference type="Pfam" id="PF04773"/>
    </source>
</evidence>
<keyword evidence="2" id="KW-0472">Membrane</keyword>
<keyword evidence="2" id="KW-0812">Transmembrane</keyword>
<feature type="domain" description="FecR N-terminal" evidence="4">
    <location>
        <begin position="19"/>
        <end position="58"/>
    </location>
</feature>
<dbReference type="PANTHER" id="PTHR30273:SF2">
    <property type="entry name" value="PROTEIN FECR"/>
    <property type="match status" value="1"/>
</dbReference>
<dbReference type="AlphaFoldDB" id="A0A1N6D2N1"/>
<dbReference type="Gene3D" id="2.60.120.1440">
    <property type="match status" value="1"/>
</dbReference>
<dbReference type="PANTHER" id="PTHR30273">
    <property type="entry name" value="PERIPLASMIC SIGNAL SENSOR AND SIGMA FACTOR ACTIVATOR FECR-RELATED"/>
    <property type="match status" value="1"/>
</dbReference>